<organism evidence="4 5">
    <name type="scientific">Tenacibaculum discolor</name>
    <dbReference type="NCBI Taxonomy" id="361581"/>
    <lineage>
        <taxon>Bacteria</taxon>
        <taxon>Pseudomonadati</taxon>
        <taxon>Bacteroidota</taxon>
        <taxon>Flavobacteriia</taxon>
        <taxon>Flavobacteriales</taxon>
        <taxon>Flavobacteriaceae</taxon>
        <taxon>Tenacibaculum</taxon>
    </lineage>
</organism>
<dbReference type="SUPFAM" id="SSF46600">
    <property type="entry name" value="C-terminal UvrC-binding domain of UvrB"/>
    <property type="match status" value="1"/>
</dbReference>
<evidence type="ECO:0000313" key="4">
    <source>
        <dbReference type="EMBL" id="PHN95996.1"/>
    </source>
</evidence>
<evidence type="ECO:0000259" key="3">
    <source>
        <dbReference type="PROSITE" id="PS50151"/>
    </source>
</evidence>
<evidence type="ECO:0000313" key="5">
    <source>
        <dbReference type="Proteomes" id="UP000222163"/>
    </source>
</evidence>
<dbReference type="RefSeq" id="WP_176550657.1">
    <property type="nucleotide sequence ID" value="NZ_PDUU01000624.1"/>
</dbReference>
<dbReference type="AlphaFoldDB" id="A0A2G1BPL4"/>
<name>A0A2G1BPL4_9FLAO</name>
<feature type="non-terminal residue" evidence="4">
    <location>
        <position position="1"/>
    </location>
</feature>
<dbReference type="InterPro" id="IPR001943">
    <property type="entry name" value="UVR_dom"/>
</dbReference>
<feature type="domain" description="UVR" evidence="3">
    <location>
        <begin position="54"/>
        <end position="89"/>
    </location>
</feature>
<protein>
    <submittedName>
        <fullName evidence="4">Excinuclease ABC subunit B</fullName>
    </submittedName>
</protein>
<keyword evidence="1" id="KW-0742">SOS response</keyword>
<dbReference type="Pfam" id="PF02151">
    <property type="entry name" value="UVR"/>
    <property type="match status" value="1"/>
</dbReference>
<comment type="caution">
    <text evidence="4">The sequence shown here is derived from an EMBL/GenBank/DDBJ whole genome shotgun (WGS) entry which is preliminary data.</text>
</comment>
<dbReference type="Gene3D" id="4.10.860.10">
    <property type="entry name" value="UVR domain"/>
    <property type="match status" value="1"/>
</dbReference>
<gene>
    <name evidence="4" type="ORF">CSC81_17305</name>
</gene>
<dbReference type="GO" id="GO:0009432">
    <property type="term" value="P:SOS response"/>
    <property type="evidence" value="ECO:0007669"/>
    <property type="project" value="UniProtKB-KW"/>
</dbReference>
<dbReference type="PROSITE" id="PS50151">
    <property type="entry name" value="UVR"/>
    <property type="match status" value="1"/>
</dbReference>
<dbReference type="EMBL" id="PDUU01000624">
    <property type="protein sequence ID" value="PHN95996.1"/>
    <property type="molecule type" value="Genomic_DNA"/>
</dbReference>
<proteinExistence type="predicted"/>
<evidence type="ECO:0000256" key="1">
    <source>
        <dbReference type="ARBA" id="ARBA00023236"/>
    </source>
</evidence>
<evidence type="ECO:0000256" key="2">
    <source>
        <dbReference type="SAM" id="Coils"/>
    </source>
</evidence>
<sequence>QIDYNTKNGFTPMAIKKSLDNALTRKETYKIEAEELVNLAAEDAEEYLTKPQIEKKIRSTRKAMEAAAKELDFMQAAKLRDQIKVYQEQIKELA</sequence>
<keyword evidence="1" id="KW-0227">DNA damage</keyword>
<dbReference type="Proteomes" id="UP000222163">
    <property type="component" value="Unassembled WGS sequence"/>
</dbReference>
<keyword evidence="2" id="KW-0175">Coiled coil</keyword>
<reference evidence="4 5" key="1">
    <citation type="journal article" date="2016" name="Nat. Commun.">
        <title>Microbial interactions lead to rapid micro-scale successions on model marine particles.</title>
        <authorList>
            <person name="Datta M.S."/>
            <person name="Sliwerska E."/>
            <person name="Gore J."/>
            <person name="Polz M.F."/>
            <person name="Cordero O.X."/>
        </authorList>
    </citation>
    <scope>NUCLEOTIDE SEQUENCE [LARGE SCALE GENOMIC DNA]</scope>
    <source>
        <strain evidence="4 5">4G03</strain>
    </source>
</reference>
<dbReference type="InterPro" id="IPR036876">
    <property type="entry name" value="UVR_dom_sf"/>
</dbReference>
<feature type="coiled-coil region" evidence="2">
    <location>
        <begin position="19"/>
        <end position="77"/>
    </location>
</feature>
<accession>A0A2G1BPL4</accession>